<dbReference type="OrthoDB" id="9809438at2"/>
<name>A0A7M1LE34_9BACT</name>
<dbReference type="RefSeq" id="WP_025803800.1">
    <property type="nucleotide sequence ID" value="NZ_CP053842.1"/>
</dbReference>
<dbReference type="InterPro" id="IPR004424">
    <property type="entry name" value="IspE"/>
</dbReference>
<evidence type="ECO:0000313" key="7">
    <source>
        <dbReference type="EMBL" id="QOQ86837.1"/>
    </source>
</evidence>
<dbReference type="PANTHER" id="PTHR43527:SF2">
    <property type="entry name" value="4-DIPHOSPHOCYTIDYL-2-C-METHYL-D-ERYTHRITOL KINASE, CHLOROPLASTIC"/>
    <property type="match status" value="1"/>
</dbReference>
<evidence type="ECO:0000256" key="3">
    <source>
        <dbReference type="ARBA" id="ARBA00022777"/>
    </source>
</evidence>
<dbReference type="GO" id="GO:0016114">
    <property type="term" value="P:terpenoid biosynthetic process"/>
    <property type="evidence" value="ECO:0007669"/>
    <property type="project" value="UniProtKB-UniRule"/>
</dbReference>
<dbReference type="GO" id="GO:0050515">
    <property type="term" value="F:4-(cytidine 5'-diphospho)-2-C-methyl-D-erythritol kinase activity"/>
    <property type="evidence" value="ECO:0007669"/>
    <property type="project" value="UniProtKB-UniRule"/>
</dbReference>
<evidence type="ECO:0000256" key="1">
    <source>
        <dbReference type="ARBA" id="ARBA00022679"/>
    </source>
</evidence>
<dbReference type="EMBL" id="CP063078">
    <property type="protein sequence ID" value="QOQ86837.1"/>
    <property type="molecule type" value="Genomic_DNA"/>
</dbReference>
<reference evidence="7 8" key="1">
    <citation type="submission" date="2020-10" db="EMBL/GenBank/DDBJ databases">
        <title>Campylobacter and Helicobacter PacBio genomes.</title>
        <authorList>
            <person name="Lane C."/>
        </authorList>
    </citation>
    <scope>NUCLEOTIDE SEQUENCE [LARGE SCALE GENOMIC DNA]</scope>
    <source>
        <strain evidence="7 8">2016D-0077</strain>
    </source>
</reference>
<dbReference type="GO" id="GO:0005524">
    <property type="term" value="F:ATP binding"/>
    <property type="evidence" value="ECO:0007669"/>
    <property type="project" value="UniProtKB-KW"/>
</dbReference>
<dbReference type="Proteomes" id="UP000594749">
    <property type="component" value="Chromosome"/>
</dbReference>
<dbReference type="InterPro" id="IPR006204">
    <property type="entry name" value="GHMP_kinase_N_dom"/>
</dbReference>
<evidence type="ECO:0000313" key="8">
    <source>
        <dbReference type="Proteomes" id="UP000594749"/>
    </source>
</evidence>
<feature type="domain" description="GHMP kinase N-terminal" evidence="6">
    <location>
        <begin position="60"/>
        <end position="139"/>
    </location>
</feature>
<keyword evidence="4" id="KW-0067">ATP-binding</keyword>
<dbReference type="NCBIfam" id="NF003216">
    <property type="entry name" value="PRK04181.1"/>
    <property type="match status" value="1"/>
</dbReference>
<keyword evidence="8" id="KW-1185">Reference proteome</keyword>
<keyword evidence="1 7" id="KW-0808">Transferase</keyword>
<evidence type="ECO:0000256" key="4">
    <source>
        <dbReference type="ARBA" id="ARBA00022840"/>
    </source>
</evidence>
<evidence type="ECO:0000259" key="6">
    <source>
        <dbReference type="Pfam" id="PF00288"/>
    </source>
</evidence>
<keyword evidence="2" id="KW-0547">Nucleotide-binding</keyword>
<evidence type="ECO:0000256" key="5">
    <source>
        <dbReference type="NCBIfam" id="TIGR00154"/>
    </source>
</evidence>
<proteinExistence type="predicted"/>
<dbReference type="NCBIfam" id="TIGR00154">
    <property type="entry name" value="ispE"/>
    <property type="match status" value="1"/>
</dbReference>
<organism evidence="7 8">
    <name type="scientific">Campylobacter corcagiensis</name>
    <dbReference type="NCBI Taxonomy" id="1448857"/>
    <lineage>
        <taxon>Bacteria</taxon>
        <taxon>Pseudomonadati</taxon>
        <taxon>Campylobacterota</taxon>
        <taxon>Epsilonproteobacteria</taxon>
        <taxon>Campylobacterales</taxon>
        <taxon>Campylobacteraceae</taxon>
        <taxon>Campylobacter</taxon>
    </lineage>
</organism>
<keyword evidence="3 7" id="KW-0418">Kinase</keyword>
<dbReference type="SUPFAM" id="SSF54211">
    <property type="entry name" value="Ribosomal protein S5 domain 2-like"/>
    <property type="match status" value="1"/>
</dbReference>
<dbReference type="Gene3D" id="3.30.230.10">
    <property type="match status" value="1"/>
</dbReference>
<dbReference type="PANTHER" id="PTHR43527">
    <property type="entry name" value="4-DIPHOSPHOCYTIDYL-2-C-METHYL-D-ERYTHRITOL KINASE, CHLOROPLASTIC"/>
    <property type="match status" value="1"/>
</dbReference>
<gene>
    <name evidence="7" type="ORF">IMC76_06365</name>
</gene>
<protein>
    <recommendedName>
        <fullName evidence="5">4-(cytidine 5'-diphospho)-2-C-methyl-D-erythritol kinase</fullName>
        <ecNumber evidence="5">2.7.1.148</ecNumber>
    </recommendedName>
</protein>
<dbReference type="InterPro" id="IPR014721">
    <property type="entry name" value="Ribsml_uS5_D2-typ_fold_subgr"/>
</dbReference>
<dbReference type="Pfam" id="PF00288">
    <property type="entry name" value="GHMP_kinases_N"/>
    <property type="match status" value="1"/>
</dbReference>
<dbReference type="InterPro" id="IPR020568">
    <property type="entry name" value="Ribosomal_Su5_D2-typ_SF"/>
</dbReference>
<dbReference type="AlphaFoldDB" id="A0A7M1LE34"/>
<dbReference type="PIRSF" id="PIRSF010376">
    <property type="entry name" value="IspE"/>
    <property type="match status" value="1"/>
</dbReference>
<evidence type="ECO:0000256" key="2">
    <source>
        <dbReference type="ARBA" id="ARBA00022741"/>
    </source>
</evidence>
<sequence>MKSYAKINIFLKIIGTKGSYHKILSRFVLLENLYDEIEFVSGNGKILSNVKIPGKNIISKAKEILSECGFKSKIDDFFKTHDIKITKNIPMGGGLGGGSSNAATFLTFINKELNLGLSNENLMQIAPKIGSDVSFFVSGFKSANVSGIGQIVKEFSDDVPDLEIFTLNLHSDTTQIYKEFRENFMDKIDQNFAKDLLNLSSTEILQRYKNLELNDLLYPFLKLNPSFKLRDDEFLSGSGSSYFRRKI</sequence>
<dbReference type="EC" id="2.7.1.148" evidence="5"/>
<accession>A0A7M1LE34</accession>